<keyword evidence="3" id="KW-1185">Reference proteome</keyword>
<comment type="caution">
    <text evidence="2">The sequence shown here is derived from an EMBL/GenBank/DDBJ whole genome shotgun (WGS) entry which is preliminary data.</text>
</comment>
<gene>
    <name evidence="2" type="ORF">HUJ06_003811</name>
</gene>
<proteinExistence type="predicted"/>
<reference evidence="2 3" key="1">
    <citation type="journal article" date="2020" name="Mol. Biol. Evol.">
        <title>Distinct Expression and Methylation Patterns for Genes with Different Fates following a Single Whole-Genome Duplication in Flowering Plants.</title>
        <authorList>
            <person name="Shi T."/>
            <person name="Rahmani R.S."/>
            <person name="Gugger P.F."/>
            <person name="Wang M."/>
            <person name="Li H."/>
            <person name="Zhang Y."/>
            <person name="Li Z."/>
            <person name="Wang Q."/>
            <person name="Van de Peer Y."/>
            <person name="Marchal K."/>
            <person name="Chen J."/>
        </authorList>
    </citation>
    <scope>NUCLEOTIDE SEQUENCE [LARGE SCALE GENOMIC DNA]</scope>
    <source>
        <tissue evidence="2">Leaf</tissue>
    </source>
</reference>
<dbReference type="Proteomes" id="UP000607653">
    <property type="component" value="Unassembled WGS sequence"/>
</dbReference>
<evidence type="ECO:0000256" key="1">
    <source>
        <dbReference type="SAM" id="MobiDB-lite"/>
    </source>
</evidence>
<evidence type="ECO:0000313" key="2">
    <source>
        <dbReference type="EMBL" id="DAD45581.1"/>
    </source>
</evidence>
<evidence type="ECO:0000313" key="3">
    <source>
        <dbReference type="Proteomes" id="UP000607653"/>
    </source>
</evidence>
<dbReference type="AlphaFoldDB" id="A0A822ZPX5"/>
<accession>A0A822ZPX5</accession>
<name>A0A822ZPX5_NELNU</name>
<feature type="compositionally biased region" description="Polar residues" evidence="1">
    <location>
        <begin position="1"/>
        <end position="24"/>
    </location>
</feature>
<feature type="region of interest" description="Disordered" evidence="1">
    <location>
        <begin position="1"/>
        <end position="31"/>
    </location>
</feature>
<protein>
    <submittedName>
        <fullName evidence="2">Uncharacterized protein</fullName>
    </submittedName>
</protein>
<sequence>MNNIPFQPKRNISPTQAPTSNSLTPALHLRL</sequence>
<dbReference type="EMBL" id="DUZY01000007">
    <property type="protein sequence ID" value="DAD45581.1"/>
    <property type="molecule type" value="Genomic_DNA"/>
</dbReference>
<organism evidence="2 3">
    <name type="scientific">Nelumbo nucifera</name>
    <name type="common">Sacred lotus</name>
    <dbReference type="NCBI Taxonomy" id="4432"/>
    <lineage>
        <taxon>Eukaryota</taxon>
        <taxon>Viridiplantae</taxon>
        <taxon>Streptophyta</taxon>
        <taxon>Embryophyta</taxon>
        <taxon>Tracheophyta</taxon>
        <taxon>Spermatophyta</taxon>
        <taxon>Magnoliopsida</taxon>
        <taxon>Proteales</taxon>
        <taxon>Nelumbonaceae</taxon>
        <taxon>Nelumbo</taxon>
    </lineage>
</organism>